<feature type="region of interest" description="Disordered" evidence="1">
    <location>
        <begin position="365"/>
        <end position="421"/>
    </location>
</feature>
<accession>Q7Y1N8</accession>
<organism evidence="2 3">
    <name type="scientific">Oryza sativa subsp. japonica</name>
    <name type="common">Rice</name>
    <dbReference type="NCBI Taxonomy" id="39947"/>
    <lineage>
        <taxon>Eukaryota</taxon>
        <taxon>Viridiplantae</taxon>
        <taxon>Streptophyta</taxon>
        <taxon>Embryophyta</taxon>
        <taxon>Tracheophyta</taxon>
        <taxon>Spermatophyta</taxon>
        <taxon>Magnoliopsida</taxon>
        <taxon>Liliopsida</taxon>
        <taxon>Poales</taxon>
        <taxon>Poaceae</taxon>
        <taxon>BOP clade</taxon>
        <taxon>Oryzoideae</taxon>
        <taxon>Oryzeae</taxon>
        <taxon>Oryzinae</taxon>
        <taxon>Oryza</taxon>
        <taxon>Oryza sativa</taxon>
    </lineage>
</organism>
<gene>
    <name evidence="2" type="primary">OSJNBa0053G10.16</name>
</gene>
<reference evidence="3" key="2">
    <citation type="journal article" date="2008" name="Nucleic Acids Res.">
        <title>The rice annotation project database (RAP-DB): 2008 update.</title>
        <authorList>
            <consortium name="The rice annotation project (RAP)"/>
        </authorList>
    </citation>
    <scope>GENOME REANNOTATION</scope>
    <source>
        <strain evidence="3">cv. Nipponbare</strain>
    </source>
</reference>
<feature type="compositionally biased region" description="Low complexity" evidence="1">
    <location>
        <begin position="24"/>
        <end position="38"/>
    </location>
</feature>
<evidence type="ECO:0000313" key="2">
    <source>
        <dbReference type="EMBL" id="AAP44594.1"/>
    </source>
</evidence>
<feature type="compositionally biased region" description="Basic and acidic residues" evidence="1">
    <location>
        <begin position="383"/>
        <end position="416"/>
    </location>
</feature>
<dbReference type="EMBL" id="AC091233">
    <property type="protein sequence ID" value="AAP44594.1"/>
    <property type="molecule type" value="Genomic_DNA"/>
</dbReference>
<feature type="compositionally biased region" description="Basic residues" evidence="1">
    <location>
        <begin position="39"/>
        <end position="50"/>
    </location>
</feature>
<feature type="compositionally biased region" description="Basic residues" evidence="1">
    <location>
        <begin position="1"/>
        <end position="10"/>
    </location>
</feature>
<feature type="compositionally biased region" description="Acidic residues" evidence="1">
    <location>
        <begin position="106"/>
        <end position="115"/>
    </location>
</feature>
<evidence type="ECO:0000256" key="1">
    <source>
        <dbReference type="SAM" id="MobiDB-lite"/>
    </source>
</evidence>
<reference evidence="3" key="1">
    <citation type="journal article" date="2005" name="Nature">
        <title>The map-based sequence of the rice genome.</title>
        <authorList>
            <consortium name="International rice genome sequencing project (IRGSP)"/>
            <person name="Matsumoto T."/>
            <person name="Wu J."/>
            <person name="Kanamori H."/>
            <person name="Katayose Y."/>
            <person name="Fujisawa M."/>
            <person name="Namiki N."/>
            <person name="Mizuno H."/>
            <person name="Yamamoto K."/>
            <person name="Antonio B.A."/>
            <person name="Baba T."/>
            <person name="Sakata K."/>
            <person name="Nagamura Y."/>
            <person name="Aoki H."/>
            <person name="Arikawa K."/>
            <person name="Arita K."/>
            <person name="Bito T."/>
            <person name="Chiden Y."/>
            <person name="Fujitsuka N."/>
            <person name="Fukunaka R."/>
            <person name="Hamada M."/>
            <person name="Harada C."/>
            <person name="Hayashi A."/>
            <person name="Hijishita S."/>
            <person name="Honda M."/>
            <person name="Hosokawa S."/>
            <person name="Ichikawa Y."/>
            <person name="Idonuma A."/>
            <person name="Iijima M."/>
            <person name="Ikeda M."/>
            <person name="Ikeno M."/>
            <person name="Ito K."/>
            <person name="Ito S."/>
            <person name="Ito T."/>
            <person name="Ito Y."/>
            <person name="Ito Y."/>
            <person name="Iwabuchi A."/>
            <person name="Kamiya K."/>
            <person name="Karasawa W."/>
            <person name="Kurita K."/>
            <person name="Katagiri S."/>
            <person name="Kikuta A."/>
            <person name="Kobayashi H."/>
            <person name="Kobayashi N."/>
            <person name="Machita K."/>
            <person name="Maehara T."/>
            <person name="Masukawa M."/>
            <person name="Mizubayashi T."/>
            <person name="Mukai Y."/>
            <person name="Nagasaki H."/>
            <person name="Nagata Y."/>
            <person name="Naito S."/>
            <person name="Nakashima M."/>
            <person name="Nakama Y."/>
            <person name="Nakamichi Y."/>
            <person name="Nakamura M."/>
            <person name="Meguro A."/>
            <person name="Negishi M."/>
            <person name="Ohta I."/>
            <person name="Ohta T."/>
            <person name="Okamoto M."/>
            <person name="Ono N."/>
            <person name="Saji S."/>
            <person name="Sakaguchi M."/>
            <person name="Sakai K."/>
            <person name="Shibata M."/>
            <person name="Shimokawa T."/>
            <person name="Song J."/>
            <person name="Takazaki Y."/>
            <person name="Terasawa K."/>
            <person name="Tsugane M."/>
            <person name="Tsuji K."/>
            <person name="Ueda S."/>
            <person name="Waki K."/>
            <person name="Yamagata H."/>
            <person name="Yamamoto M."/>
            <person name="Yamamoto S."/>
            <person name="Yamane H."/>
            <person name="Yoshiki S."/>
            <person name="Yoshihara R."/>
            <person name="Yukawa K."/>
            <person name="Zhong H."/>
            <person name="Yano M."/>
            <person name="Yuan Q."/>
            <person name="Ouyang S."/>
            <person name="Liu J."/>
            <person name="Jones K.M."/>
            <person name="Gansberger K."/>
            <person name="Moffat K."/>
            <person name="Hill J."/>
            <person name="Bera J."/>
            <person name="Fadrosh D."/>
            <person name="Jin S."/>
            <person name="Johri S."/>
            <person name="Kim M."/>
            <person name="Overton L."/>
            <person name="Reardon M."/>
            <person name="Tsitrin T."/>
            <person name="Vuong H."/>
            <person name="Weaver B."/>
            <person name="Ciecko A."/>
            <person name="Tallon L."/>
            <person name="Jackson J."/>
            <person name="Pai G."/>
            <person name="Aken S.V."/>
            <person name="Utterback T."/>
            <person name="Reidmuller S."/>
            <person name="Feldblyum T."/>
            <person name="Hsiao J."/>
            <person name="Zismann V."/>
            <person name="Iobst S."/>
            <person name="de Vazeille A.R."/>
            <person name="Buell C.R."/>
            <person name="Ying K."/>
            <person name="Li Y."/>
            <person name="Lu T."/>
            <person name="Huang Y."/>
            <person name="Zhao Q."/>
            <person name="Feng Q."/>
            <person name="Zhang L."/>
            <person name="Zhu J."/>
            <person name="Weng Q."/>
            <person name="Mu J."/>
            <person name="Lu Y."/>
            <person name="Fan D."/>
            <person name="Liu Y."/>
            <person name="Guan J."/>
            <person name="Zhang Y."/>
            <person name="Yu S."/>
            <person name="Liu X."/>
            <person name="Zhang Y."/>
            <person name="Hong G."/>
            <person name="Han B."/>
            <person name="Choisne N."/>
            <person name="Demange N."/>
            <person name="Orjeda G."/>
            <person name="Samain S."/>
            <person name="Cattolico L."/>
            <person name="Pelletier E."/>
            <person name="Couloux A."/>
            <person name="Segurens B."/>
            <person name="Wincker P."/>
            <person name="D'Hont A."/>
            <person name="Scarpelli C."/>
            <person name="Weissenbach J."/>
            <person name="Salanoubat M."/>
            <person name="Quetier F."/>
            <person name="Yu Y."/>
            <person name="Kim H.R."/>
            <person name="Rambo T."/>
            <person name="Currie J."/>
            <person name="Collura K."/>
            <person name="Luo M."/>
            <person name="Yang T."/>
            <person name="Ammiraju J.S.S."/>
            <person name="Engler F."/>
            <person name="Soderlund C."/>
            <person name="Wing R.A."/>
            <person name="Palmer L.E."/>
            <person name="de la Bastide M."/>
            <person name="Spiegel L."/>
            <person name="Nascimento L."/>
            <person name="Zutavern T."/>
            <person name="O'Shaughnessy A."/>
            <person name="Dike S."/>
            <person name="Dedhia N."/>
            <person name="Preston R."/>
            <person name="Balija V."/>
            <person name="McCombie W.R."/>
            <person name="Chow T."/>
            <person name="Chen H."/>
            <person name="Chung M."/>
            <person name="Chen C."/>
            <person name="Shaw J."/>
            <person name="Wu H."/>
            <person name="Hsiao K."/>
            <person name="Chao Y."/>
            <person name="Chu M."/>
            <person name="Cheng C."/>
            <person name="Hour A."/>
            <person name="Lee P."/>
            <person name="Lin S."/>
            <person name="Lin Y."/>
            <person name="Liou J."/>
            <person name="Liu S."/>
            <person name="Hsing Y."/>
            <person name="Raghuvanshi S."/>
            <person name="Mohanty A."/>
            <person name="Bharti A.K."/>
            <person name="Gaur A."/>
            <person name="Gupta V."/>
            <person name="Kumar D."/>
            <person name="Ravi V."/>
            <person name="Vij S."/>
            <person name="Kapur A."/>
            <person name="Khurana P."/>
            <person name="Khurana P."/>
            <person name="Khurana J.P."/>
            <person name="Tyagi A.K."/>
            <person name="Gaikwad K."/>
            <person name="Singh A."/>
            <person name="Dalal V."/>
            <person name="Srivastava S."/>
            <person name="Dixit A."/>
            <person name="Pal A.K."/>
            <person name="Ghazi I.A."/>
            <person name="Yadav M."/>
            <person name="Pandit A."/>
            <person name="Bhargava A."/>
            <person name="Sureshbabu K."/>
            <person name="Batra K."/>
            <person name="Sharma T.R."/>
            <person name="Mohapatra T."/>
            <person name="Singh N.K."/>
            <person name="Messing J."/>
            <person name="Nelson A.B."/>
            <person name="Fuks G."/>
            <person name="Kavchok S."/>
            <person name="Keizer G."/>
            <person name="Linton E."/>
            <person name="Llaca V."/>
            <person name="Song R."/>
            <person name="Tanyolac B."/>
            <person name="Young S."/>
            <person name="Ho-Il K."/>
            <person name="Hahn J.H."/>
            <person name="Sangsakoo G."/>
            <person name="Vanavichit A."/>
            <person name="de Mattos Luiz.A.T."/>
            <person name="Zimmer P.D."/>
            <person name="Malone G."/>
            <person name="Dellagostin O."/>
            <person name="de Oliveira A.C."/>
            <person name="Bevan M."/>
            <person name="Bancroft I."/>
            <person name="Minx P."/>
            <person name="Cordum H."/>
            <person name="Wilson R."/>
            <person name="Cheng Z."/>
            <person name="Jin W."/>
            <person name="Jiang J."/>
            <person name="Leong S.A."/>
            <person name="Iwama H."/>
            <person name="Gojobori T."/>
            <person name="Itoh T."/>
            <person name="Niimura Y."/>
            <person name="Fujii Y."/>
            <person name="Habara T."/>
            <person name="Sakai H."/>
            <person name="Sato Y."/>
            <person name="Wilson G."/>
            <person name="Kumar K."/>
            <person name="McCouch S."/>
            <person name="Juretic N."/>
            <person name="Hoen D."/>
            <person name="Wright S."/>
            <person name="Bruskiewich R."/>
            <person name="Bureau T."/>
            <person name="Miyao A."/>
            <person name="Hirochika H."/>
            <person name="Nishikawa T."/>
            <person name="Kadowaki K."/>
            <person name="Sugiura M."/>
            <person name="Burr B."/>
            <person name="Sasaki T."/>
        </authorList>
    </citation>
    <scope>NUCLEOTIDE SEQUENCE [LARGE SCALE GENOMIC DNA]</scope>
    <source>
        <strain evidence="3">cv. Nipponbare</strain>
    </source>
</reference>
<dbReference type="AlphaFoldDB" id="Q7Y1N8"/>
<feature type="compositionally biased region" description="Basic and acidic residues" evidence="1">
    <location>
        <begin position="11"/>
        <end position="23"/>
    </location>
</feature>
<dbReference type="Proteomes" id="UP000000763">
    <property type="component" value="Chromosome 3"/>
</dbReference>
<feature type="region of interest" description="Disordered" evidence="1">
    <location>
        <begin position="1"/>
        <end position="133"/>
    </location>
</feature>
<proteinExistence type="predicted"/>
<feature type="compositionally biased region" description="Basic residues" evidence="1">
    <location>
        <begin position="76"/>
        <end position="92"/>
    </location>
</feature>
<evidence type="ECO:0000313" key="3">
    <source>
        <dbReference type="Proteomes" id="UP000000763"/>
    </source>
</evidence>
<name>Q7Y1N8_ORYSJ</name>
<protein>
    <submittedName>
        <fullName evidence="2">Uncharacterized protein</fullName>
    </submittedName>
</protein>
<feature type="compositionally biased region" description="Low complexity" evidence="1">
    <location>
        <begin position="51"/>
        <end position="75"/>
    </location>
</feature>
<sequence>MVHTWPRVRVHHVDGPDRPEPIGRPRGAAARGTGTTRSRPGRAKARRRHAATGGSSRQRGTAAGGRRTAARTGTATHHKRRRSARKGDGKKKGREERSSPEAAAGAEEDDGDDDCPMAACEDGGRTGSPLTGELRGWVGAAEDDDRAANEARLAWALQQEAAGGGKRGDVLGFAVEMVLLRWNGKTKQRPGCYAMRRSRRWRWRGLVVARAAVARCRSRQSGGGARVHGGEVVPMAVEGNRVEAGVRRGMAKLMAHVVRRGDGGSCGGARLEIAGEWRRWGSAWRARSRGRGEGRGAADFEGEWGGVVGVVAAVFRGTEWGRGAGSWAARSHSRAGAVQGGGGGRGKRRRWAARAAMAVAAGQPEVGGGADRWGPRSHLSAGWRERRETGGRKVDFRKTRAGREREEAHGPREWRGRLGPSPKGRGGDFICFSFYFN</sequence>